<organism evidence="1">
    <name type="scientific">Microvirga ossetica</name>
    <dbReference type="NCBI Taxonomy" id="1882682"/>
    <lineage>
        <taxon>Bacteria</taxon>
        <taxon>Pseudomonadati</taxon>
        <taxon>Pseudomonadota</taxon>
        <taxon>Alphaproteobacteria</taxon>
        <taxon>Hyphomicrobiales</taxon>
        <taxon>Methylobacteriaceae</taxon>
        <taxon>Microvirga</taxon>
    </lineage>
</organism>
<sequence>MQTLALRIETIKEQVSAIDQVIAIYDPAHAPKDAAPVKPKRIRNSASVPVELNRINKTEAILEVLREAGGPLSTADCTKHIAERHGVSADDPGMPRFVTHVSAALSALLKRNRVRQAGTIDGHKHLWEIAT</sequence>
<proteinExistence type="predicted"/>
<dbReference type="KEGG" id="moc:BB934_26070"/>
<name>A0A1B2EMN7_9HYPH</name>
<accession>A0A1B2EMN7</accession>
<evidence type="ECO:0000313" key="1">
    <source>
        <dbReference type="EMBL" id="ANY81253.1"/>
    </source>
</evidence>
<reference evidence="1" key="1">
    <citation type="submission" date="2016-07" db="EMBL/GenBank/DDBJ databases">
        <title>Microvirga ossetica sp. nov. a new species of rhizobia isolated from root nodules of the legume species Vicia alpestris Steven originated from North Ossetia region in the Caucasus.</title>
        <authorList>
            <person name="Safronova V.I."/>
            <person name="Kuznetsova I.G."/>
            <person name="Sazanova A.L."/>
            <person name="Belimov A."/>
            <person name="Andronov E."/>
            <person name="Osledkin Y.S."/>
            <person name="Onishchuk O.P."/>
            <person name="Kurchak O.N."/>
            <person name="Shaposhnikov A.I."/>
            <person name="Willems A."/>
            <person name="Tikhonovich I.A."/>
        </authorList>
    </citation>
    <scope>NUCLEOTIDE SEQUENCE [LARGE SCALE GENOMIC DNA]</scope>
    <source>
        <strain evidence="1">V5/3M</strain>
    </source>
</reference>
<dbReference type="RefSeq" id="WP_099512319.1">
    <property type="nucleotide sequence ID" value="NZ_CP016616.1"/>
</dbReference>
<protein>
    <submittedName>
        <fullName evidence="1">Uncharacterized protein</fullName>
    </submittedName>
</protein>
<dbReference type="OrthoDB" id="8116923at2"/>
<dbReference type="EMBL" id="CP016616">
    <property type="protein sequence ID" value="ANY81253.1"/>
    <property type="molecule type" value="Genomic_DNA"/>
</dbReference>
<dbReference type="AlphaFoldDB" id="A0A1B2EMN7"/>
<gene>
    <name evidence="1" type="ORF">BB934_26070</name>
</gene>